<evidence type="ECO:0000256" key="1">
    <source>
        <dbReference type="SAM" id="MobiDB-lite"/>
    </source>
</evidence>
<evidence type="ECO:0000313" key="2">
    <source>
        <dbReference type="EMBL" id="RXW16652.1"/>
    </source>
</evidence>
<dbReference type="EMBL" id="SDEE01000415">
    <property type="protein sequence ID" value="RXW16652.1"/>
    <property type="molecule type" value="Genomic_DNA"/>
</dbReference>
<accession>A0A4Q2DCA3</accession>
<proteinExistence type="predicted"/>
<feature type="region of interest" description="Disordered" evidence="1">
    <location>
        <begin position="242"/>
        <end position="298"/>
    </location>
</feature>
<protein>
    <recommendedName>
        <fullName evidence="4">BTB domain-containing protein</fullName>
    </recommendedName>
</protein>
<feature type="compositionally biased region" description="Polar residues" evidence="1">
    <location>
        <begin position="1"/>
        <end position="19"/>
    </location>
</feature>
<dbReference type="OrthoDB" id="9997739at2759"/>
<organism evidence="2 3">
    <name type="scientific">Candolleomyces aberdarensis</name>
    <dbReference type="NCBI Taxonomy" id="2316362"/>
    <lineage>
        <taxon>Eukaryota</taxon>
        <taxon>Fungi</taxon>
        <taxon>Dikarya</taxon>
        <taxon>Basidiomycota</taxon>
        <taxon>Agaricomycotina</taxon>
        <taxon>Agaricomycetes</taxon>
        <taxon>Agaricomycetidae</taxon>
        <taxon>Agaricales</taxon>
        <taxon>Agaricineae</taxon>
        <taxon>Psathyrellaceae</taxon>
        <taxon>Candolleomyces</taxon>
    </lineage>
</organism>
<dbReference type="STRING" id="2316362.A0A4Q2DCA3"/>
<gene>
    <name evidence="2" type="ORF">EST38_g9202</name>
</gene>
<reference evidence="2 3" key="1">
    <citation type="submission" date="2019-01" db="EMBL/GenBank/DDBJ databases">
        <title>Draft genome sequence of Psathyrella aberdarensis IHI B618.</title>
        <authorList>
            <person name="Buettner E."/>
            <person name="Kellner H."/>
        </authorList>
    </citation>
    <scope>NUCLEOTIDE SEQUENCE [LARGE SCALE GENOMIC DNA]</scope>
    <source>
        <strain evidence="2 3">IHI B618</strain>
    </source>
</reference>
<sequence>MSKSANGDLNDNSDGSPTSSRKEKSRYVTRHNKYYMVGGDLYVLIEHVLFKIHSYFFKREARNFFDDGPADDTNSRPHSGEIDHGTSEDKAIRILDVTVEEFEQFLWVFYNPYYNIYNAPIASWFTILKLAHRWDFPGVKAFALRELKRRELEVPLVTRIRLYQDYEAPPEYLVPLYGELCARDLTPTEDEAMELGFERMYRVFKARELLRSPVEASDSGPLCPLPEGLTEEATYPTIEEVFGLPPYSPVDGEDGLYGGGESHRQGEAVGSRNGEQVPTIKTPNPEKKKDRTKKKSKN</sequence>
<name>A0A4Q2DCA3_9AGAR</name>
<feature type="compositionally biased region" description="Polar residues" evidence="1">
    <location>
        <begin position="273"/>
        <end position="282"/>
    </location>
</feature>
<dbReference type="Proteomes" id="UP000290288">
    <property type="component" value="Unassembled WGS sequence"/>
</dbReference>
<dbReference type="AlphaFoldDB" id="A0A4Q2DCA3"/>
<feature type="region of interest" description="Disordered" evidence="1">
    <location>
        <begin position="1"/>
        <end position="25"/>
    </location>
</feature>
<comment type="caution">
    <text evidence="2">The sequence shown here is derived from an EMBL/GenBank/DDBJ whole genome shotgun (WGS) entry which is preliminary data.</text>
</comment>
<keyword evidence="3" id="KW-1185">Reference proteome</keyword>
<evidence type="ECO:0008006" key="4">
    <source>
        <dbReference type="Google" id="ProtNLM"/>
    </source>
</evidence>
<evidence type="ECO:0000313" key="3">
    <source>
        <dbReference type="Proteomes" id="UP000290288"/>
    </source>
</evidence>